<organism evidence="2 3">
    <name type="scientific">Actinomycetospora flava</name>
    <dbReference type="NCBI Taxonomy" id="3129232"/>
    <lineage>
        <taxon>Bacteria</taxon>
        <taxon>Bacillati</taxon>
        <taxon>Actinomycetota</taxon>
        <taxon>Actinomycetes</taxon>
        <taxon>Pseudonocardiales</taxon>
        <taxon>Pseudonocardiaceae</taxon>
        <taxon>Actinomycetospora</taxon>
    </lineage>
</organism>
<dbReference type="RefSeq" id="WP_337701259.1">
    <property type="nucleotide sequence ID" value="NZ_JBBEGM010000002.1"/>
</dbReference>
<dbReference type="Pfam" id="PF24696">
    <property type="entry name" value="UGSC"/>
    <property type="match status" value="1"/>
</dbReference>
<keyword evidence="3" id="KW-1185">Reference proteome</keyword>
<gene>
    <name evidence="2" type="ORF">WCD58_07680</name>
</gene>
<dbReference type="InterPro" id="IPR057767">
    <property type="entry name" value="UGSC-like_dom"/>
</dbReference>
<proteinExistence type="predicted"/>
<feature type="domain" description="UGSC-like" evidence="1">
    <location>
        <begin position="3"/>
        <end position="107"/>
    </location>
</feature>
<evidence type="ECO:0000313" key="2">
    <source>
        <dbReference type="EMBL" id="MEJ2861031.1"/>
    </source>
</evidence>
<name>A0ABU8M0Z0_9PSEU</name>
<accession>A0ABU8M0Z0</accession>
<protein>
    <recommendedName>
        <fullName evidence="1">UGSC-like domain-containing protein</fullName>
    </recommendedName>
</protein>
<evidence type="ECO:0000259" key="1">
    <source>
        <dbReference type="Pfam" id="PF24696"/>
    </source>
</evidence>
<dbReference type="Proteomes" id="UP001369736">
    <property type="component" value="Unassembled WGS sequence"/>
</dbReference>
<evidence type="ECO:0000313" key="3">
    <source>
        <dbReference type="Proteomes" id="UP001369736"/>
    </source>
</evidence>
<sequence>MRIVDPTSGIAEEQTAAVASAGSTPAGAVSGLRRGSSAALRAALCGLSNSKPGAHDLLEAIGRRLAGDHGFGPNGLEAKPSAAVGADAGLLDHLAAQYRLAVVAIGD</sequence>
<comment type="caution">
    <text evidence="2">The sequence shown here is derived from an EMBL/GenBank/DDBJ whole genome shotgun (WGS) entry which is preliminary data.</text>
</comment>
<reference evidence="2 3" key="1">
    <citation type="submission" date="2024-03" db="EMBL/GenBank/DDBJ databases">
        <title>Actinomycetospora sp. OC33-EN07, a novel actinomycete isolated from wild orchid (Aerides multiflora).</title>
        <authorList>
            <person name="Suriyachadkun C."/>
        </authorList>
    </citation>
    <scope>NUCLEOTIDE SEQUENCE [LARGE SCALE GENOMIC DNA]</scope>
    <source>
        <strain evidence="2 3">OC33-EN07</strain>
    </source>
</reference>
<dbReference type="EMBL" id="JBBEGM010000002">
    <property type="protein sequence ID" value="MEJ2861031.1"/>
    <property type="molecule type" value="Genomic_DNA"/>
</dbReference>